<comment type="caution">
    <text evidence="1">The sequence shown here is derived from an EMBL/GenBank/DDBJ whole genome shotgun (WGS) entry which is preliminary data.</text>
</comment>
<accession>A0ACB5RG21</accession>
<sequence length="68" mass="7919">MFFRNKIDTIIAIILLSILKTRFNITPPQIINLTLSTLLKKCTLTYFNMLFKNFHPVKLISAKFISTD</sequence>
<proteinExistence type="predicted"/>
<name>A0ACB5RG21_9CLOT</name>
<gene>
    <name evidence="1" type="ORF">rsdtw13_32740</name>
</gene>
<organism evidence="1 2">
    <name type="scientific">Inconstantimicrobium mannanitabidum</name>
    <dbReference type="NCBI Taxonomy" id="1604901"/>
    <lineage>
        <taxon>Bacteria</taxon>
        <taxon>Bacillati</taxon>
        <taxon>Bacillota</taxon>
        <taxon>Clostridia</taxon>
        <taxon>Eubacteriales</taxon>
        <taxon>Clostridiaceae</taxon>
        <taxon>Inconstantimicrobium</taxon>
    </lineage>
</organism>
<reference evidence="1" key="1">
    <citation type="journal article" date="2025" name="Int. J. Syst. Evol. Microbiol.">
        <title>Inconstantimicrobium mannanitabidum sp. nov., a novel member of the family Clostridiaceae isolated from anoxic soil under the treatment of reductive soil disinfestation.</title>
        <authorList>
            <person name="Ueki A."/>
            <person name="Tonouchi A."/>
            <person name="Honma S."/>
            <person name="Kaku N."/>
            <person name="Ueki K."/>
        </authorList>
    </citation>
    <scope>NUCLEOTIDE SEQUENCE</scope>
    <source>
        <strain evidence="1">TW13</strain>
    </source>
</reference>
<dbReference type="EMBL" id="BROD01000001">
    <property type="protein sequence ID" value="GKX68016.1"/>
    <property type="molecule type" value="Genomic_DNA"/>
</dbReference>
<dbReference type="Proteomes" id="UP001058074">
    <property type="component" value="Unassembled WGS sequence"/>
</dbReference>
<evidence type="ECO:0000313" key="1">
    <source>
        <dbReference type="EMBL" id="GKX68016.1"/>
    </source>
</evidence>
<protein>
    <submittedName>
        <fullName evidence="1">Uncharacterized protein</fullName>
    </submittedName>
</protein>
<keyword evidence="2" id="KW-1185">Reference proteome</keyword>
<evidence type="ECO:0000313" key="2">
    <source>
        <dbReference type="Proteomes" id="UP001058074"/>
    </source>
</evidence>